<dbReference type="Pfam" id="PF24924">
    <property type="entry name" value="DUF7745"/>
    <property type="match status" value="1"/>
</dbReference>
<name>A0A392Q4Q8_9FABA</name>
<dbReference type="PANTHER" id="PTHR48154">
    <property type="entry name" value="PROTEIN, PUTATIVE-RELATED"/>
    <property type="match status" value="1"/>
</dbReference>
<dbReference type="Proteomes" id="UP000265520">
    <property type="component" value="Unassembled WGS sequence"/>
</dbReference>
<sequence length="112" mass="12808">MAYEKRRTWRFQVKLPDLESLRELSAELTSITRGAFILKYGNILDFLSTNVRAEAITALAQFYDPPMRCFLFQDFQISPTLEEFQRIVGIPPKGKGPFIEIGRPPKVESLAA</sequence>
<dbReference type="InterPro" id="IPR056647">
    <property type="entry name" value="DUF7745"/>
</dbReference>
<evidence type="ECO:0000259" key="1">
    <source>
        <dbReference type="Pfam" id="PF24924"/>
    </source>
</evidence>
<protein>
    <recommendedName>
        <fullName evidence="1">DUF7745 domain-containing protein</fullName>
    </recommendedName>
</protein>
<evidence type="ECO:0000313" key="2">
    <source>
        <dbReference type="EMBL" id="MCI19104.1"/>
    </source>
</evidence>
<accession>A0A392Q4Q8</accession>
<reference evidence="2 3" key="1">
    <citation type="journal article" date="2018" name="Front. Plant Sci.">
        <title>Red Clover (Trifolium pratense) and Zigzag Clover (T. medium) - A Picture of Genomic Similarities and Differences.</title>
        <authorList>
            <person name="Dluhosova J."/>
            <person name="Istvanek J."/>
            <person name="Nedelnik J."/>
            <person name="Repkova J."/>
        </authorList>
    </citation>
    <scope>NUCLEOTIDE SEQUENCE [LARGE SCALE GENOMIC DNA]</scope>
    <source>
        <strain evidence="3">cv. 10/8</strain>
        <tissue evidence="2">Leaf</tissue>
    </source>
</reference>
<dbReference type="PANTHER" id="PTHR48154:SF1">
    <property type="entry name" value="PROTEIN, PUTATIVE-RELATED"/>
    <property type="match status" value="1"/>
</dbReference>
<evidence type="ECO:0000313" key="3">
    <source>
        <dbReference type="Proteomes" id="UP000265520"/>
    </source>
</evidence>
<dbReference type="EMBL" id="LXQA010113256">
    <property type="protein sequence ID" value="MCI19104.1"/>
    <property type="molecule type" value="Genomic_DNA"/>
</dbReference>
<feature type="domain" description="DUF7745" evidence="1">
    <location>
        <begin position="21"/>
        <end position="111"/>
    </location>
</feature>
<proteinExistence type="predicted"/>
<dbReference type="AlphaFoldDB" id="A0A392Q4Q8"/>
<feature type="non-terminal residue" evidence="2">
    <location>
        <position position="112"/>
    </location>
</feature>
<keyword evidence="3" id="KW-1185">Reference proteome</keyword>
<organism evidence="2 3">
    <name type="scientific">Trifolium medium</name>
    <dbReference type="NCBI Taxonomy" id="97028"/>
    <lineage>
        <taxon>Eukaryota</taxon>
        <taxon>Viridiplantae</taxon>
        <taxon>Streptophyta</taxon>
        <taxon>Embryophyta</taxon>
        <taxon>Tracheophyta</taxon>
        <taxon>Spermatophyta</taxon>
        <taxon>Magnoliopsida</taxon>
        <taxon>eudicotyledons</taxon>
        <taxon>Gunneridae</taxon>
        <taxon>Pentapetalae</taxon>
        <taxon>rosids</taxon>
        <taxon>fabids</taxon>
        <taxon>Fabales</taxon>
        <taxon>Fabaceae</taxon>
        <taxon>Papilionoideae</taxon>
        <taxon>50 kb inversion clade</taxon>
        <taxon>NPAAA clade</taxon>
        <taxon>Hologalegina</taxon>
        <taxon>IRL clade</taxon>
        <taxon>Trifolieae</taxon>
        <taxon>Trifolium</taxon>
    </lineage>
</organism>
<comment type="caution">
    <text evidence="2">The sequence shown here is derived from an EMBL/GenBank/DDBJ whole genome shotgun (WGS) entry which is preliminary data.</text>
</comment>